<feature type="region of interest" description="Disordered" evidence="4">
    <location>
        <begin position="380"/>
        <end position="439"/>
    </location>
</feature>
<sequence length="919" mass="106091">MLSAAETRPRRKGSQNTRSSMRKPSNTLKTDSKLKKKKGVTERDTENEEEEENMEIEDERFDARKDEEGTKSRYRTATMYSTDPEPQNALENGTLVRIIKTSDVEQRVPHTIHKIGTIEEVPQHPNTWFKVRINDGEVYKYRPSALKVLSGYESSEYENHKEVNNQTEFQTFSSQSKEFSSNELSQEDERAENGDLSARRQETENDAEVEDEDEKLDVDARVRIQLRNLSRRERDLKKYNGKYGIVLERLSGTCKIRVLESKNPIIAIKKRHLRPCGHQQDSIKAGYESTHDDNGESSDKDSDVDESCLLSSLDPEMWVDRKCRINVGKFKGSRGRVLRSGNGWVQLRLENSNENTAKRAYELTLLENINVIEELHAKSRAENELDRSQDDDDEERSRLGDDDEDENRTEVEDSGLVEDSQDDDNLSNKRTPRSTTRGSYGISWIGRKVLLPNRKSFGYVRKGDRETCTVEIGSSRILKTFKKRDLRLVDEEPSKESNSARSLPRSRQNGKTKERLIVPRGMTLMGTTPGRYLAFQELVKRFVLRRCERFKKRPNLVEWQAQLNLYSALNGENDAIDTTITDLNVVPQCEICGYEIESVAEGCWNTNCPRCPLFNVEKYDPETAISSVEAFKKDTIGSAKKKMAFSHVPSGLTRRNMYTPSRKDSTTTLPRISVAGKKNIMPFLRPKSFKKIDSTPLYTKNDPNIVLSRTQTASIAMRMRVSQRELKKLKKCFDKIDFDGSGSIDYWEFYDFLQEPKTVFSERLFEMIEMNNDGTIDLEEFVHAMILFCTFSREEMLQFAFNIFDTERSGFIRCRECQPLTALVNPNGSLFPGNMKNVFSVFDRNDGILDYKEFKALNTRLPLLLFPCFRLQETMQKCTLGRRQWINLRQKAEAMKSPERDNLPKLSVMKSFRKLLGKD</sequence>
<feature type="compositionally biased region" description="Acidic residues" evidence="4">
    <location>
        <begin position="401"/>
        <end position="425"/>
    </location>
</feature>
<feature type="region of interest" description="Disordered" evidence="4">
    <location>
        <begin position="490"/>
        <end position="514"/>
    </location>
</feature>
<dbReference type="InterPro" id="IPR002048">
    <property type="entry name" value="EF_hand_dom"/>
</dbReference>
<dbReference type="InterPro" id="IPR018247">
    <property type="entry name" value="EF_Hand_1_Ca_BS"/>
</dbReference>
<reference evidence="6 7" key="1">
    <citation type="submission" date="2012-05" db="EMBL/GenBank/DDBJ databases">
        <title>Recombination and specialization in a pathogen metapopulation.</title>
        <authorList>
            <person name="Gardiner A."/>
            <person name="Kemen E."/>
            <person name="Schultz-Larsen T."/>
            <person name="MacLean D."/>
            <person name="Van Oosterhout C."/>
            <person name="Jones J.D.G."/>
        </authorList>
    </citation>
    <scope>NUCLEOTIDE SEQUENCE [LARGE SCALE GENOMIC DNA]</scope>
    <source>
        <strain evidence="6 7">Ac Nc2</strain>
    </source>
</reference>
<dbReference type="GO" id="GO:0005509">
    <property type="term" value="F:calcium ion binding"/>
    <property type="evidence" value="ECO:0007669"/>
    <property type="project" value="InterPro"/>
</dbReference>
<dbReference type="Gene3D" id="1.10.238.10">
    <property type="entry name" value="EF-hand"/>
    <property type="match status" value="1"/>
</dbReference>
<dbReference type="InterPro" id="IPR011992">
    <property type="entry name" value="EF-hand-dom_pair"/>
</dbReference>
<dbReference type="CDD" id="cd00051">
    <property type="entry name" value="EFh"/>
    <property type="match status" value="1"/>
</dbReference>
<comment type="caution">
    <text evidence="6">The sequence shown here is derived from an EMBL/GenBank/DDBJ whole genome shotgun (WGS) entry which is preliminary data.</text>
</comment>
<organism evidence="6 7">
    <name type="scientific">Albugo candida</name>
    <dbReference type="NCBI Taxonomy" id="65357"/>
    <lineage>
        <taxon>Eukaryota</taxon>
        <taxon>Sar</taxon>
        <taxon>Stramenopiles</taxon>
        <taxon>Oomycota</taxon>
        <taxon>Peronosporomycetes</taxon>
        <taxon>Albuginales</taxon>
        <taxon>Albuginaceae</taxon>
        <taxon>Albugo</taxon>
    </lineage>
</organism>
<feature type="compositionally biased region" description="Basic and acidic residues" evidence="4">
    <location>
        <begin position="289"/>
        <end position="301"/>
    </location>
</feature>
<dbReference type="STRING" id="65357.A0A024FU33"/>
<proteinExistence type="predicted"/>
<dbReference type="PANTHER" id="PTHR45942">
    <property type="entry name" value="PROTEIN PHOSPATASE 3 REGULATORY SUBUNIT B ALPHA ISOFORM TYPE 1"/>
    <property type="match status" value="1"/>
</dbReference>
<evidence type="ECO:0000259" key="5">
    <source>
        <dbReference type="PROSITE" id="PS50222"/>
    </source>
</evidence>
<feature type="compositionally biased region" description="Polar residues" evidence="4">
    <location>
        <begin position="164"/>
        <end position="184"/>
    </location>
</feature>
<dbReference type="OrthoDB" id="191686at2759"/>
<feature type="region of interest" description="Disordered" evidence="4">
    <location>
        <begin position="1"/>
        <end position="72"/>
    </location>
</feature>
<feature type="compositionally biased region" description="Polar residues" evidence="4">
    <location>
        <begin position="496"/>
        <end position="509"/>
    </location>
</feature>
<dbReference type="InParanoid" id="A0A024FU33"/>
<evidence type="ECO:0000256" key="3">
    <source>
        <dbReference type="ARBA" id="ARBA00022837"/>
    </source>
</evidence>
<dbReference type="PROSITE" id="PS00018">
    <property type="entry name" value="EF_HAND_1"/>
    <property type="match status" value="1"/>
</dbReference>
<keyword evidence="1" id="KW-0479">Metal-binding</keyword>
<feature type="compositionally biased region" description="Polar residues" evidence="4">
    <location>
        <begin position="14"/>
        <end position="26"/>
    </location>
</feature>
<accession>A0A024FU33</accession>
<feature type="region of interest" description="Disordered" evidence="4">
    <location>
        <begin position="162"/>
        <end position="214"/>
    </location>
</feature>
<feature type="domain" description="EF-hand" evidence="5">
    <location>
        <begin position="762"/>
        <end position="791"/>
    </location>
</feature>
<dbReference type="Proteomes" id="UP000053237">
    <property type="component" value="Unassembled WGS sequence"/>
</dbReference>
<keyword evidence="7" id="KW-1185">Reference proteome</keyword>
<evidence type="ECO:0000256" key="2">
    <source>
        <dbReference type="ARBA" id="ARBA00022737"/>
    </source>
</evidence>
<evidence type="ECO:0000313" key="7">
    <source>
        <dbReference type="Proteomes" id="UP000053237"/>
    </source>
</evidence>
<keyword evidence="3" id="KW-0106">Calcium</keyword>
<feature type="domain" description="EF-hand" evidence="5">
    <location>
        <begin position="792"/>
        <end position="827"/>
    </location>
</feature>
<dbReference type="AlphaFoldDB" id="A0A024FU33"/>
<feature type="compositionally biased region" description="Acidic residues" evidence="4">
    <location>
        <begin position="45"/>
        <end position="60"/>
    </location>
</feature>
<dbReference type="Pfam" id="PF13499">
    <property type="entry name" value="EF-hand_7"/>
    <property type="match status" value="1"/>
</dbReference>
<feature type="domain" description="EF-hand" evidence="5">
    <location>
        <begin position="724"/>
        <end position="759"/>
    </location>
</feature>
<evidence type="ECO:0000256" key="1">
    <source>
        <dbReference type="ARBA" id="ARBA00022723"/>
    </source>
</evidence>
<dbReference type="PROSITE" id="PS50222">
    <property type="entry name" value="EF_HAND_2"/>
    <property type="match status" value="3"/>
</dbReference>
<evidence type="ECO:0000256" key="4">
    <source>
        <dbReference type="SAM" id="MobiDB-lite"/>
    </source>
</evidence>
<feature type="compositionally biased region" description="Acidic residues" evidence="4">
    <location>
        <begin position="204"/>
        <end position="214"/>
    </location>
</feature>
<evidence type="ECO:0000313" key="6">
    <source>
        <dbReference type="EMBL" id="CCI10521.1"/>
    </source>
</evidence>
<feature type="compositionally biased region" description="Basic and acidic residues" evidence="4">
    <location>
        <begin position="187"/>
        <end position="203"/>
    </location>
</feature>
<keyword evidence="2" id="KW-0677">Repeat</keyword>
<dbReference type="EMBL" id="CAIX01000278">
    <property type="protein sequence ID" value="CCI10521.1"/>
    <property type="molecule type" value="Genomic_DNA"/>
</dbReference>
<gene>
    <name evidence="6" type="ORF">BN9_104250</name>
</gene>
<dbReference type="SUPFAM" id="SSF47473">
    <property type="entry name" value="EF-hand"/>
    <property type="match status" value="1"/>
</dbReference>
<name>A0A024FU33_9STRA</name>
<dbReference type="SMART" id="SM00054">
    <property type="entry name" value="EFh"/>
    <property type="match status" value="4"/>
</dbReference>
<protein>
    <recommendedName>
        <fullName evidence="5">EF-hand domain-containing protein</fullName>
    </recommendedName>
</protein>
<feature type="region of interest" description="Disordered" evidence="4">
    <location>
        <begin position="285"/>
        <end position="306"/>
    </location>
</feature>
<feature type="compositionally biased region" description="Basic and acidic residues" evidence="4">
    <location>
        <begin position="61"/>
        <end position="71"/>
    </location>
</feature>